<organism evidence="8 9">
    <name type="scientific">Burkholderia anthina</name>
    <dbReference type="NCBI Taxonomy" id="179879"/>
    <lineage>
        <taxon>Bacteria</taxon>
        <taxon>Pseudomonadati</taxon>
        <taxon>Pseudomonadota</taxon>
        <taxon>Betaproteobacteria</taxon>
        <taxon>Burkholderiales</taxon>
        <taxon>Burkholderiaceae</taxon>
        <taxon>Burkholderia</taxon>
        <taxon>Burkholderia cepacia complex</taxon>
    </lineage>
</organism>
<feature type="transmembrane region" description="Helical" evidence="6">
    <location>
        <begin position="101"/>
        <end position="119"/>
    </location>
</feature>
<name>A0A7T6VLC1_9BURK</name>
<gene>
    <name evidence="8" type="ORF">JFN94_19525</name>
</gene>
<feature type="transmembrane region" description="Helical" evidence="6">
    <location>
        <begin position="50"/>
        <end position="68"/>
    </location>
</feature>
<evidence type="ECO:0000256" key="1">
    <source>
        <dbReference type="ARBA" id="ARBA00004651"/>
    </source>
</evidence>
<accession>A0A7T6VLC1</accession>
<comment type="subcellular location">
    <subcellularLocation>
        <location evidence="1">Cell membrane</location>
        <topology evidence="1">Multi-pass membrane protein</topology>
    </subcellularLocation>
</comment>
<dbReference type="KEGG" id="bann:JFN94_19525"/>
<keyword evidence="4 6" id="KW-1133">Transmembrane helix</keyword>
<dbReference type="RefSeq" id="WP_175796227.1">
    <property type="nucleotide sequence ID" value="NZ_CADEUA010000016.1"/>
</dbReference>
<dbReference type="InterPro" id="IPR010432">
    <property type="entry name" value="RDD"/>
</dbReference>
<proteinExistence type="predicted"/>
<evidence type="ECO:0000256" key="6">
    <source>
        <dbReference type="SAM" id="Phobius"/>
    </source>
</evidence>
<feature type="transmembrane region" description="Helical" evidence="6">
    <location>
        <begin position="131"/>
        <end position="152"/>
    </location>
</feature>
<dbReference type="Proteomes" id="UP000596205">
    <property type="component" value="Chromosome 2"/>
</dbReference>
<evidence type="ECO:0000256" key="3">
    <source>
        <dbReference type="ARBA" id="ARBA00022692"/>
    </source>
</evidence>
<feature type="transmembrane region" description="Helical" evidence="6">
    <location>
        <begin position="188"/>
        <end position="206"/>
    </location>
</feature>
<evidence type="ECO:0000256" key="5">
    <source>
        <dbReference type="ARBA" id="ARBA00023136"/>
    </source>
</evidence>
<evidence type="ECO:0000259" key="7">
    <source>
        <dbReference type="Pfam" id="PF06271"/>
    </source>
</evidence>
<protein>
    <submittedName>
        <fullName evidence="8">RDD family protein</fullName>
    </submittedName>
</protein>
<feature type="domain" description="RDD" evidence="7">
    <location>
        <begin position="12"/>
        <end position="165"/>
    </location>
</feature>
<sequence>MERNEDFKPPGTAGFWRRTAAFAIDSIVIGLIGLALAILFFDVLSAIGEWGRLIGFAIGSIYFALLEGGRRHQSLGKRVMKIRVADNAGPGRAGPGYLRAWARYALIAVPLILGGIGFIDLPALQDPGMAWLTTANGVIVFFWGVALLYLLAFNRPSRQSVQDLLTATRVLHVGGDVEHAAPVGRKHWAILAVVGVLLIVGGRVAATRFAATDHLADVQRIQRAVSAVPGVLQSGVWIGNMRAATPAGDTSTTLTTITVSASTPTLLNKTGTTAVAHAALAASPWLKTQDRVTVVSVRAVSLGIATWRKQFFMSRSPAEWAATPGAAEEPAQ</sequence>
<keyword evidence="5 6" id="KW-0472">Membrane</keyword>
<keyword evidence="3 6" id="KW-0812">Transmembrane</keyword>
<dbReference type="AlphaFoldDB" id="A0A7T6VLC1"/>
<evidence type="ECO:0000256" key="4">
    <source>
        <dbReference type="ARBA" id="ARBA00022989"/>
    </source>
</evidence>
<evidence type="ECO:0000256" key="2">
    <source>
        <dbReference type="ARBA" id="ARBA00022475"/>
    </source>
</evidence>
<evidence type="ECO:0000313" key="8">
    <source>
        <dbReference type="EMBL" id="QQK06055.1"/>
    </source>
</evidence>
<dbReference type="EMBL" id="CP066770">
    <property type="protein sequence ID" value="QQK06055.1"/>
    <property type="molecule type" value="Genomic_DNA"/>
</dbReference>
<dbReference type="InterPro" id="IPR051791">
    <property type="entry name" value="Pra-immunoreactive"/>
</dbReference>
<reference evidence="8 9" key="1">
    <citation type="submission" date="2020-12" db="EMBL/GenBank/DDBJ databases">
        <title>Complete genome sequence of Burkholderia anthina BJQ0011.</title>
        <authorList>
            <person name="Xu Y."/>
        </authorList>
    </citation>
    <scope>NUCLEOTIDE SEQUENCE [LARGE SCALE GENOMIC DNA]</scope>
    <source>
        <strain evidence="8 9">BJQ0011</strain>
    </source>
</reference>
<dbReference type="PANTHER" id="PTHR36115:SF4">
    <property type="entry name" value="MEMBRANE PROTEIN"/>
    <property type="match status" value="1"/>
</dbReference>
<feature type="transmembrane region" description="Helical" evidence="6">
    <location>
        <begin position="21"/>
        <end position="44"/>
    </location>
</feature>
<dbReference type="PANTHER" id="PTHR36115">
    <property type="entry name" value="PROLINE-RICH ANTIGEN HOMOLOG-RELATED"/>
    <property type="match status" value="1"/>
</dbReference>
<dbReference type="Pfam" id="PF06271">
    <property type="entry name" value="RDD"/>
    <property type="match status" value="1"/>
</dbReference>
<keyword evidence="2" id="KW-1003">Cell membrane</keyword>
<dbReference type="GO" id="GO:0005886">
    <property type="term" value="C:plasma membrane"/>
    <property type="evidence" value="ECO:0007669"/>
    <property type="project" value="UniProtKB-SubCell"/>
</dbReference>
<evidence type="ECO:0000313" key="9">
    <source>
        <dbReference type="Proteomes" id="UP000596205"/>
    </source>
</evidence>